<evidence type="ECO:0000256" key="13">
    <source>
        <dbReference type="PIRNR" id="PIRNR001558"/>
    </source>
</evidence>
<reference evidence="18" key="1">
    <citation type="submission" date="2025-08" db="UniProtKB">
        <authorList>
            <consortium name="RefSeq"/>
        </authorList>
    </citation>
    <scope>IDENTIFICATION</scope>
</reference>
<dbReference type="Pfam" id="PF03917">
    <property type="entry name" value="GSH_synth_ATP"/>
    <property type="match status" value="1"/>
</dbReference>
<dbReference type="InterPro" id="IPR037013">
    <property type="entry name" value="GSH-S_sub-bd_sf"/>
</dbReference>
<feature type="binding site" evidence="14">
    <location>
        <position position="471"/>
    </location>
    <ligand>
        <name>ATP</name>
        <dbReference type="ChEBI" id="CHEBI:30616"/>
    </ligand>
</feature>
<dbReference type="InterPro" id="IPR014049">
    <property type="entry name" value="Glutathione_synthase_N_euk"/>
</dbReference>
<comment type="cofactor">
    <cofactor evidence="13 15">
        <name>Mg(2+)</name>
        <dbReference type="ChEBI" id="CHEBI:18420"/>
    </cofactor>
    <text evidence="13 15">Binds 1 Mg(2+) ion per subunit.</text>
</comment>
<evidence type="ECO:0000256" key="8">
    <source>
        <dbReference type="ARBA" id="ARBA00022723"/>
    </source>
</evidence>
<evidence type="ECO:0000313" key="17">
    <source>
        <dbReference type="Proteomes" id="UP000504615"/>
    </source>
</evidence>
<dbReference type="SUPFAM" id="SSF52440">
    <property type="entry name" value="PreATP-grasp domain"/>
    <property type="match status" value="1"/>
</dbReference>
<proteinExistence type="inferred from homology"/>
<dbReference type="GO" id="GO:0005524">
    <property type="term" value="F:ATP binding"/>
    <property type="evidence" value="ECO:0007669"/>
    <property type="project" value="UniProtKB-UniRule"/>
</dbReference>
<dbReference type="EC" id="6.3.2.3" evidence="4 13"/>
<keyword evidence="7 13" id="KW-0317">Glutathione biosynthesis</keyword>
<keyword evidence="6 13" id="KW-0436">Ligase</keyword>
<protein>
    <recommendedName>
        <fullName evidence="5 13">Glutathione synthetase</fullName>
        <shortName evidence="13">GSH-S</shortName>
        <ecNumber evidence="4 13">6.3.2.3</ecNumber>
    </recommendedName>
</protein>
<dbReference type="GO" id="GO:0043295">
    <property type="term" value="F:glutathione binding"/>
    <property type="evidence" value="ECO:0007669"/>
    <property type="project" value="UniProtKB-UniRule"/>
</dbReference>
<keyword evidence="10 13" id="KW-0067">ATP-binding</keyword>
<dbReference type="InterPro" id="IPR016185">
    <property type="entry name" value="PreATP-grasp_dom_sf"/>
</dbReference>
<evidence type="ECO:0000256" key="15">
    <source>
        <dbReference type="PIRSR" id="PIRSR001558-2"/>
    </source>
</evidence>
<feature type="binding site" evidence="14">
    <location>
        <position position="159"/>
    </location>
    <ligand>
        <name>ATP</name>
        <dbReference type="ChEBI" id="CHEBI:30616"/>
    </ligand>
</feature>
<dbReference type="AlphaFoldDB" id="A0A8N1SCB1"/>
<evidence type="ECO:0000256" key="12">
    <source>
        <dbReference type="ARBA" id="ARBA00048871"/>
    </source>
</evidence>
<keyword evidence="11 13" id="KW-0460">Magnesium</keyword>
<feature type="binding site" evidence="14">
    <location>
        <position position="444"/>
    </location>
    <ligand>
        <name>ATP</name>
        <dbReference type="ChEBI" id="CHEBI:30616"/>
    </ligand>
</feature>
<evidence type="ECO:0000256" key="9">
    <source>
        <dbReference type="ARBA" id="ARBA00022741"/>
    </source>
</evidence>
<feature type="binding site" evidence="15">
    <location>
        <position position="161"/>
    </location>
    <ligand>
        <name>Mg(2+)</name>
        <dbReference type="ChEBI" id="CHEBI:18420"/>
    </ligand>
</feature>
<dbReference type="OrthoDB" id="2020073at2759"/>
<evidence type="ECO:0000256" key="4">
    <source>
        <dbReference type="ARBA" id="ARBA00012214"/>
    </source>
</evidence>
<feature type="binding site" evidence="14">
    <location>
        <position position="235"/>
    </location>
    <ligand>
        <name>substrate</name>
    </ligand>
</feature>
<evidence type="ECO:0000256" key="14">
    <source>
        <dbReference type="PIRSR" id="PIRSR001558-1"/>
    </source>
</evidence>
<evidence type="ECO:0000256" key="3">
    <source>
        <dbReference type="ARBA" id="ARBA00011738"/>
    </source>
</evidence>
<evidence type="ECO:0000256" key="2">
    <source>
        <dbReference type="ARBA" id="ARBA00010385"/>
    </source>
</evidence>
<dbReference type="InterPro" id="IPR005615">
    <property type="entry name" value="Glutathione_synthase"/>
</dbReference>
<evidence type="ECO:0000256" key="1">
    <source>
        <dbReference type="ARBA" id="ARBA00004965"/>
    </source>
</evidence>
<dbReference type="Gene3D" id="3.30.1490.50">
    <property type="match status" value="1"/>
</dbReference>
<dbReference type="NCBIfam" id="TIGR01986">
    <property type="entry name" value="glut_syn_euk"/>
    <property type="match status" value="1"/>
</dbReference>
<organism evidence="17 18">
    <name type="scientific">Pogonomyrmex barbatus</name>
    <name type="common">red harvester ant</name>
    <dbReference type="NCBI Taxonomy" id="144034"/>
    <lineage>
        <taxon>Eukaryota</taxon>
        <taxon>Metazoa</taxon>
        <taxon>Ecdysozoa</taxon>
        <taxon>Arthropoda</taxon>
        <taxon>Hexapoda</taxon>
        <taxon>Insecta</taxon>
        <taxon>Pterygota</taxon>
        <taxon>Neoptera</taxon>
        <taxon>Endopterygota</taxon>
        <taxon>Hymenoptera</taxon>
        <taxon>Apocrita</taxon>
        <taxon>Aculeata</taxon>
        <taxon>Formicoidea</taxon>
        <taxon>Formicidae</taxon>
        <taxon>Myrmicinae</taxon>
        <taxon>Pogonomyrmex</taxon>
    </lineage>
</organism>
<feature type="binding site" evidence="14">
    <location>
        <position position="477"/>
    </location>
    <ligand>
        <name>ATP</name>
        <dbReference type="ChEBI" id="CHEBI:30616"/>
    </ligand>
</feature>
<dbReference type="GO" id="GO:0005829">
    <property type="term" value="C:cytosol"/>
    <property type="evidence" value="ECO:0007669"/>
    <property type="project" value="TreeGrafter"/>
</dbReference>
<keyword evidence="17" id="KW-1185">Reference proteome</keyword>
<dbReference type="Gene3D" id="3.30.1490.80">
    <property type="match status" value="1"/>
</dbReference>
<dbReference type="Pfam" id="PF03199">
    <property type="entry name" value="GSH_synthase"/>
    <property type="match status" value="1"/>
</dbReference>
<dbReference type="Proteomes" id="UP000504615">
    <property type="component" value="Unplaced"/>
</dbReference>
<gene>
    <name evidence="18" type="primary">LOC105434063</name>
</gene>
<evidence type="ECO:0000256" key="11">
    <source>
        <dbReference type="ARBA" id="ARBA00022842"/>
    </source>
</evidence>
<dbReference type="FunFam" id="3.30.1490.50:FF:000002">
    <property type="entry name" value="Glutathione synthetase"/>
    <property type="match status" value="1"/>
</dbReference>
<comment type="subunit">
    <text evidence="3">Homodimer.</text>
</comment>
<dbReference type="Gene3D" id="1.10.1080.10">
    <property type="entry name" value="Glutathione Synthetase, Chain A, domain 3"/>
    <property type="match status" value="1"/>
</dbReference>
<evidence type="ECO:0000259" key="16">
    <source>
        <dbReference type="Pfam" id="PF03199"/>
    </source>
</evidence>
<evidence type="ECO:0000256" key="10">
    <source>
        <dbReference type="ARBA" id="ARBA00022840"/>
    </source>
</evidence>
<name>A0A8N1SCB1_9HYME</name>
<dbReference type="InterPro" id="IPR004887">
    <property type="entry name" value="GSH_synth_subst-bd"/>
</dbReference>
<keyword evidence="9 13" id="KW-0547">Nucleotide-binding</keyword>
<dbReference type="PIRSF" id="PIRSF001558">
    <property type="entry name" value="GSHase"/>
    <property type="match status" value="1"/>
</dbReference>
<feature type="domain" description="Glutathione synthase substrate-binding" evidence="16">
    <location>
        <begin position="219"/>
        <end position="320"/>
    </location>
</feature>
<feature type="binding site" evidence="15">
    <location>
        <position position="385"/>
    </location>
    <ligand>
        <name>Mg(2+)</name>
        <dbReference type="ChEBI" id="CHEBI:18420"/>
    </ligand>
</feature>
<feature type="binding site" evidence="14">
    <location>
        <begin position="415"/>
        <end position="418"/>
    </location>
    <ligand>
        <name>ATP</name>
        <dbReference type="ChEBI" id="CHEBI:30616"/>
    </ligand>
</feature>
<evidence type="ECO:0000256" key="6">
    <source>
        <dbReference type="ARBA" id="ARBA00022598"/>
    </source>
</evidence>
<dbReference type="GO" id="GO:0004363">
    <property type="term" value="F:glutathione synthase activity"/>
    <property type="evidence" value="ECO:0007669"/>
    <property type="project" value="UniProtKB-UniRule"/>
</dbReference>
<feature type="binding site" evidence="14">
    <location>
        <position position="392"/>
    </location>
    <ligand>
        <name>ATP</name>
        <dbReference type="ChEBI" id="CHEBI:30616"/>
    </ligand>
</feature>
<dbReference type="InterPro" id="IPR014709">
    <property type="entry name" value="Glutathione_synthase_C_euk"/>
</dbReference>
<feature type="binding site" evidence="14">
    <location>
        <position position="469"/>
    </location>
    <ligand>
        <name>substrate</name>
    </ligand>
</feature>
<dbReference type="KEGG" id="pbar:105434063"/>
<dbReference type="PANTHER" id="PTHR11130">
    <property type="entry name" value="GLUTATHIONE SYNTHETASE"/>
    <property type="match status" value="1"/>
</dbReference>
<comment type="pathway">
    <text evidence="1 13">Sulfur metabolism; glutathione biosynthesis; glutathione from L-cysteine and L-glutamate: step 2/2.</text>
</comment>
<evidence type="ECO:0000256" key="7">
    <source>
        <dbReference type="ARBA" id="ARBA00022684"/>
    </source>
</evidence>
<dbReference type="FunFam" id="3.40.50.1760:FF:000001">
    <property type="entry name" value="Glutathione synthetase"/>
    <property type="match status" value="1"/>
</dbReference>
<comment type="catalytic activity">
    <reaction evidence="12">
        <text>gamma-L-glutamyl-L-cysteine + glycine + ATP = glutathione + ADP + phosphate + H(+)</text>
        <dbReference type="Rhea" id="RHEA:13557"/>
        <dbReference type="ChEBI" id="CHEBI:15378"/>
        <dbReference type="ChEBI" id="CHEBI:30616"/>
        <dbReference type="ChEBI" id="CHEBI:43474"/>
        <dbReference type="ChEBI" id="CHEBI:57305"/>
        <dbReference type="ChEBI" id="CHEBI:57925"/>
        <dbReference type="ChEBI" id="CHEBI:58173"/>
        <dbReference type="ChEBI" id="CHEBI:456216"/>
        <dbReference type="EC" id="6.3.2.3"/>
    </reaction>
    <physiologicalReaction direction="left-to-right" evidence="12">
        <dbReference type="Rhea" id="RHEA:13558"/>
    </physiologicalReaction>
</comment>
<dbReference type="Gene3D" id="3.40.50.1760">
    <property type="entry name" value="Glutathione synthase, substrate-binding domain superfamily, eukaryotic"/>
    <property type="match status" value="1"/>
</dbReference>
<accession>A0A8N1SCB1</accession>
<dbReference type="GeneID" id="105434063"/>
<evidence type="ECO:0000256" key="5">
    <source>
        <dbReference type="ARBA" id="ARBA00020821"/>
    </source>
</evidence>
<dbReference type="Gene3D" id="3.30.470.20">
    <property type="entry name" value="ATP-grasp fold, B domain"/>
    <property type="match status" value="1"/>
</dbReference>
<dbReference type="InterPro" id="IPR014042">
    <property type="entry name" value="Glutathione_synthase_a-hlx"/>
</dbReference>
<comment type="similarity">
    <text evidence="2 13">Belongs to the eukaryotic GSH synthase family.</text>
</comment>
<dbReference type="SUPFAM" id="SSF56059">
    <property type="entry name" value="Glutathione synthetase ATP-binding domain-like"/>
    <property type="match status" value="1"/>
</dbReference>
<dbReference type="RefSeq" id="XP_025075872.1">
    <property type="nucleotide sequence ID" value="XM_025220087.1"/>
</dbReference>
<keyword evidence="8 13" id="KW-0479">Metal-binding</keyword>
<feature type="binding site" evidence="14">
    <location>
        <position position="323"/>
    </location>
    <ligand>
        <name>ATP</name>
        <dbReference type="ChEBI" id="CHEBI:30616"/>
    </ligand>
</feature>
<feature type="binding site" evidence="14">
    <location>
        <begin position="381"/>
        <end position="390"/>
    </location>
    <ligand>
        <name>ATP</name>
        <dbReference type="ChEBI" id="CHEBI:30616"/>
    </ligand>
</feature>
<sequence>MTCEDKQATMKLPISLDLSKEELEELVDKAKDWALMNGMCTRSKRNFDRDVLQFAPFALFPSPFPREEFYNACDIQIILNVLIHKVAYDYEFLKDTLRETIKVDEFTKNLFKIYETVHKEGAVQKISLGMLRSDLMLDTSCFEEDTETFKSHCCWKQVEINTIASGFGWLGPVSRQLHKFILQELSYTSELKNLPENNALQALCSGLIQAWHLYNNSQAVILFVVEDITYNICDQRFHEYEIRKQNPNIKVIRRSLTQLAAAAKLGSHMELIVNNHVVAVVYYRSGYEPGQYHTEKEWDVRLLIERSLAIKCPSIQYHLAGTKKVQQILAKPGMVARFLKDEKMMTKVKKVFTGLYPLDFDEHGDAAVKMGISNPQRFVLKPQREGGNNNLYGMDIKDFLESVKSERDRVAWILMDRIYPPVHRNYIVKYGNGMDFETKELVSELGIFGVIIGDDKNIIVNKQAGHMLRTKLSTDNEGGVSSGRGVCDSPFLID</sequence>
<evidence type="ECO:0000313" key="18">
    <source>
        <dbReference type="RefSeq" id="XP_025075872.1"/>
    </source>
</evidence>
<dbReference type="GO" id="GO:0000287">
    <property type="term" value="F:magnesium ion binding"/>
    <property type="evidence" value="ECO:0007669"/>
    <property type="project" value="UniProtKB-UniRule"/>
</dbReference>
<dbReference type="UniPathway" id="UPA00142">
    <property type="reaction ID" value="UER00210"/>
</dbReference>
<dbReference type="PANTHER" id="PTHR11130:SF0">
    <property type="entry name" value="GLUTATHIONE SYNTHETASE"/>
    <property type="match status" value="1"/>
</dbReference>
<feature type="binding site" evidence="15">
    <location>
        <position position="159"/>
    </location>
    <ligand>
        <name>Mg(2+)</name>
        <dbReference type="ChEBI" id="CHEBI:18420"/>
    </ligand>
</feature>